<name>A0A7G7CQH9_9CORY</name>
<feature type="region of interest" description="Disordered" evidence="1">
    <location>
        <begin position="112"/>
        <end position="133"/>
    </location>
</feature>
<feature type="domain" description="Calcineurin-like phosphoesterase" evidence="2">
    <location>
        <begin position="1"/>
        <end position="177"/>
    </location>
</feature>
<evidence type="ECO:0000256" key="1">
    <source>
        <dbReference type="SAM" id="MobiDB-lite"/>
    </source>
</evidence>
<dbReference type="InterPro" id="IPR004843">
    <property type="entry name" value="Calcineurin-like_PHP"/>
</dbReference>
<protein>
    <submittedName>
        <fullName evidence="3">Metallophosphoesterase</fullName>
    </submittedName>
</protein>
<reference evidence="3 4" key="1">
    <citation type="submission" date="2020-07" db="EMBL/GenBank/DDBJ databases">
        <title>Complete genome and description of Corynebacterium incognita strain Marseille-Q3630 sp. nov.</title>
        <authorList>
            <person name="Boxberger M."/>
        </authorList>
    </citation>
    <scope>NUCLEOTIDE SEQUENCE [LARGE SCALE GENOMIC DNA]</scope>
    <source>
        <strain evidence="3 4">Marseille-Q3630</strain>
    </source>
</reference>
<dbReference type="AlphaFoldDB" id="A0A7G7CQH9"/>
<evidence type="ECO:0000313" key="4">
    <source>
        <dbReference type="Proteomes" id="UP000515743"/>
    </source>
</evidence>
<organism evidence="3 4">
    <name type="scientific">Corynebacterium incognita</name>
    <dbReference type="NCBI Taxonomy" id="2754725"/>
    <lineage>
        <taxon>Bacteria</taxon>
        <taxon>Bacillati</taxon>
        <taxon>Actinomycetota</taxon>
        <taxon>Actinomycetes</taxon>
        <taxon>Mycobacteriales</taxon>
        <taxon>Corynebacteriaceae</taxon>
        <taxon>Corynebacterium</taxon>
    </lineage>
</organism>
<dbReference type="GO" id="GO:0016787">
    <property type="term" value="F:hydrolase activity"/>
    <property type="evidence" value="ECO:0007669"/>
    <property type="project" value="InterPro"/>
</dbReference>
<dbReference type="KEGG" id="cik:H0194_02000"/>
<keyword evidence="4" id="KW-1185">Reference proteome</keyword>
<gene>
    <name evidence="3" type="ORF">H0194_02000</name>
</gene>
<evidence type="ECO:0000313" key="3">
    <source>
        <dbReference type="EMBL" id="QNE89845.1"/>
    </source>
</evidence>
<dbReference type="RefSeq" id="WP_185176219.1">
    <property type="nucleotide sequence ID" value="NZ_CP059404.1"/>
</dbReference>
<dbReference type="Gene3D" id="3.60.21.10">
    <property type="match status" value="1"/>
</dbReference>
<dbReference type="SUPFAM" id="SSF56300">
    <property type="entry name" value="Metallo-dependent phosphatases"/>
    <property type="match status" value="1"/>
</dbReference>
<accession>A0A7G7CQH9</accession>
<evidence type="ECO:0000259" key="2">
    <source>
        <dbReference type="Pfam" id="PF00149"/>
    </source>
</evidence>
<dbReference type="EMBL" id="CP059404">
    <property type="protein sequence ID" value="QNE89845.1"/>
    <property type="molecule type" value="Genomic_DNA"/>
</dbReference>
<proteinExistence type="predicted"/>
<dbReference type="PANTHER" id="PTHR30337">
    <property type="entry name" value="COMPONENT OF ATP-DEPENDENT DSDNA EXONUCLEASE"/>
    <property type="match status" value="1"/>
</dbReference>
<dbReference type="InterPro" id="IPR050535">
    <property type="entry name" value="DNA_Repair-Maintenance_Comp"/>
</dbReference>
<dbReference type="Pfam" id="PF00149">
    <property type="entry name" value="Metallophos"/>
    <property type="match status" value="1"/>
</dbReference>
<sequence>MTILILSDLHLGLPKAPGHDWMLETMHRAAKQGCTGLIFAGDVIDRRCISETTYGQFADLNAVAVQLFQQCLFVPGNHDAHVELSLPAEFIVAPDEFISLDFPDGTRVHTVGVSSDPDPRDVSDRMPSPSPNAPANLGILHTSLNGSYSKSECLPISLETLNSSGYDAWALGHVHQPIIESTHPPVRWVGMGNALVFDPETKLLQSLDQ</sequence>
<dbReference type="Proteomes" id="UP000515743">
    <property type="component" value="Chromosome"/>
</dbReference>
<dbReference type="InterPro" id="IPR029052">
    <property type="entry name" value="Metallo-depent_PP-like"/>
</dbReference>